<comment type="subcellular location">
    <subcellularLocation>
        <location evidence="1">Membrane</location>
        <topology evidence="1">Multi-pass membrane protein</topology>
    </subcellularLocation>
</comment>
<dbReference type="InterPro" id="IPR013525">
    <property type="entry name" value="ABC2_TM"/>
</dbReference>
<accession>A0A1Q8CWB2</accession>
<evidence type="ECO:0000256" key="4">
    <source>
        <dbReference type="ARBA" id="ARBA00023136"/>
    </source>
</evidence>
<keyword evidence="2 5" id="KW-0812">Transmembrane</keyword>
<feature type="transmembrane region" description="Helical" evidence="5">
    <location>
        <begin position="21"/>
        <end position="40"/>
    </location>
</feature>
<evidence type="ECO:0000256" key="1">
    <source>
        <dbReference type="ARBA" id="ARBA00004141"/>
    </source>
</evidence>
<dbReference type="InterPro" id="IPR047817">
    <property type="entry name" value="ABC2_TM_bact-type"/>
</dbReference>
<dbReference type="PROSITE" id="PS51012">
    <property type="entry name" value="ABC_TM2"/>
    <property type="match status" value="1"/>
</dbReference>
<feature type="transmembrane region" description="Helical" evidence="5">
    <location>
        <begin position="233"/>
        <end position="254"/>
    </location>
</feature>
<dbReference type="Pfam" id="PF12698">
    <property type="entry name" value="ABC2_membrane_3"/>
    <property type="match status" value="1"/>
</dbReference>
<organism evidence="7 8">
    <name type="scientific">Actinophytocola xanthii</name>
    <dbReference type="NCBI Taxonomy" id="1912961"/>
    <lineage>
        <taxon>Bacteria</taxon>
        <taxon>Bacillati</taxon>
        <taxon>Actinomycetota</taxon>
        <taxon>Actinomycetes</taxon>
        <taxon>Pseudonocardiales</taxon>
        <taxon>Pseudonocardiaceae</taxon>
    </lineage>
</organism>
<evidence type="ECO:0000259" key="6">
    <source>
        <dbReference type="PROSITE" id="PS51012"/>
    </source>
</evidence>
<dbReference type="STRING" id="1912961.BU204_05080"/>
<comment type="caution">
    <text evidence="7">The sequence shown here is derived from an EMBL/GenBank/DDBJ whole genome shotgun (WGS) entry which is preliminary data.</text>
</comment>
<dbReference type="Proteomes" id="UP000185596">
    <property type="component" value="Unassembled WGS sequence"/>
</dbReference>
<dbReference type="GO" id="GO:0140359">
    <property type="term" value="F:ABC-type transporter activity"/>
    <property type="evidence" value="ECO:0007669"/>
    <property type="project" value="InterPro"/>
</dbReference>
<evidence type="ECO:0000313" key="7">
    <source>
        <dbReference type="EMBL" id="OLF18638.1"/>
    </source>
</evidence>
<evidence type="ECO:0000256" key="3">
    <source>
        <dbReference type="ARBA" id="ARBA00022989"/>
    </source>
</evidence>
<feature type="transmembrane region" description="Helical" evidence="5">
    <location>
        <begin position="198"/>
        <end position="221"/>
    </location>
</feature>
<protein>
    <submittedName>
        <fullName evidence="7">ABC transporter</fullName>
    </submittedName>
</protein>
<dbReference type="AlphaFoldDB" id="A0A1Q8CWB2"/>
<feature type="transmembrane region" description="Helical" evidence="5">
    <location>
        <begin position="158"/>
        <end position="178"/>
    </location>
</feature>
<name>A0A1Q8CWB2_9PSEU</name>
<feature type="domain" description="ABC transmembrane type-2" evidence="6">
    <location>
        <begin position="115"/>
        <end position="346"/>
    </location>
</feature>
<sequence>MTAFRSLALAMLKGFYRDRATLFFTFVFPLMFLVVFGLLFRDAGAEKITVGAVGEGPVITALRETGVLELERHDSMDEAVRLVRDGDLPAAIEQRGEALTFRFAASDQTQAGTIRGIVDGVVNQLNLADTNQAPRYTVDTSNVEDSSLKPIQYITPGVMSWGVAVTSVFGAALTLVNWRKKQVLRRIRLAPVRATTVLTSRVVVTIGVAMVQALIFLGIGALPVFGLQLVGTWVLAVPVFLLGVLAFFAIGMLVGALCRTEEAASGAANIVVLPMAFLSGTFFPIDQSPAWMQAVSNVFPLRHMNDGIMDFLVRGRDASALLVPCLVLTAFVVVVGAISAKVFQWEDS</sequence>
<proteinExistence type="predicted"/>
<dbReference type="InterPro" id="IPR052902">
    <property type="entry name" value="ABC-2_transporter"/>
</dbReference>
<dbReference type="RefSeq" id="WP_075124368.1">
    <property type="nucleotide sequence ID" value="NZ_MSIE01000006.1"/>
</dbReference>
<evidence type="ECO:0000256" key="5">
    <source>
        <dbReference type="SAM" id="Phobius"/>
    </source>
</evidence>
<evidence type="ECO:0000256" key="2">
    <source>
        <dbReference type="ARBA" id="ARBA00022692"/>
    </source>
</evidence>
<keyword evidence="3 5" id="KW-1133">Transmembrane helix</keyword>
<dbReference type="GO" id="GO:0016020">
    <property type="term" value="C:membrane"/>
    <property type="evidence" value="ECO:0007669"/>
    <property type="project" value="UniProtKB-SubCell"/>
</dbReference>
<evidence type="ECO:0000313" key="8">
    <source>
        <dbReference type="Proteomes" id="UP000185596"/>
    </source>
</evidence>
<dbReference type="PANTHER" id="PTHR43027">
    <property type="entry name" value="DOXORUBICIN RESISTANCE ABC TRANSPORTER PERMEASE PROTEIN DRRC-RELATED"/>
    <property type="match status" value="1"/>
</dbReference>
<feature type="transmembrane region" description="Helical" evidence="5">
    <location>
        <begin position="266"/>
        <end position="285"/>
    </location>
</feature>
<reference evidence="7 8" key="1">
    <citation type="submission" date="2016-12" db="EMBL/GenBank/DDBJ databases">
        <title>The draft genome sequence of Actinophytocola sp. 11-183.</title>
        <authorList>
            <person name="Wang W."/>
            <person name="Yuan L."/>
        </authorList>
    </citation>
    <scope>NUCLEOTIDE SEQUENCE [LARGE SCALE GENOMIC DNA]</scope>
    <source>
        <strain evidence="7 8">11-183</strain>
    </source>
</reference>
<gene>
    <name evidence="7" type="ORF">BU204_05080</name>
</gene>
<keyword evidence="8" id="KW-1185">Reference proteome</keyword>
<keyword evidence="4 5" id="KW-0472">Membrane</keyword>
<dbReference type="EMBL" id="MSIE01000006">
    <property type="protein sequence ID" value="OLF18638.1"/>
    <property type="molecule type" value="Genomic_DNA"/>
</dbReference>
<feature type="transmembrane region" description="Helical" evidence="5">
    <location>
        <begin position="321"/>
        <end position="343"/>
    </location>
</feature>
<dbReference type="PANTHER" id="PTHR43027:SF1">
    <property type="entry name" value="DOXORUBICIN RESISTANCE ABC TRANSPORTER PERMEASE PROTEIN DRRC-RELATED"/>
    <property type="match status" value="1"/>
</dbReference>